<evidence type="ECO:0000256" key="1">
    <source>
        <dbReference type="SAM" id="Phobius"/>
    </source>
</evidence>
<keyword evidence="1" id="KW-0812">Transmembrane</keyword>
<organism evidence="2 3">
    <name type="scientific">Streptomonospora litoralis</name>
    <dbReference type="NCBI Taxonomy" id="2498135"/>
    <lineage>
        <taxon>Bacteria</taxon>
        <taxon>Bacillati</taxon>
        <taxon>Actinomycetota</taxon>
        <taxon>Actinomycetes</taxon>
        <taxon>Streptosporangiales</taxon>
        <taxon>Nocardiopsidaceae</taxon>
        <taxon>Streptomonospora</taxon>
    </lineage>
</organism>
<keyword evidence="1" id="KW-1133">Transmembrane helix</keyword>
<accession>A0A4P6Q746</accession>
<gene>
    <name evidence="2" type="ORF">EKD16_24100</name>
</gene>
<evidence type="ECO:0000313" key="2">
    <source>
        <dbReference type="EMBL" id="QBI56565.1"/>
    </source>
</evidence>
<dbReference type="KEGG" id="strr:EKD16_24100"/>
<feature type="transmembrane region" description="Helical" evidence="1">
    <location>
        <begin position="54"/>
        <end position="73"/>
    </location>
</feature>
<evidence type="ECO:0000313" key="3">
    <source>
        <dbReference type="Proteomes" id="UP000292235"/>
    </source>
</evidence>
<name>A0A4P6Q746_9ACTN</name>
<dbReference type="OrthoDB" id="3429272at2"/>
<feature type="transmembrane region" description="Helical" evidence="1">
    <location>
        <begin position="27"/>
        <end position="48"/>
    </location>
</feature>
<keyword evidence="1" id="KW-0472">Membrane</keyword>
<protein>
    <submittedName>
        <fullName evidence="2">Uncharacterized protein</fullName>
    </submittedName>
</protein>
<feature type="transmembrane region" description="Helical" evidence="1">
    <location>
        <begin position="112"/>
        <end position="133"/>
    </location>
</feature>
<proteinExistence type="predicted"/>
<feature type="transmembrane region" description="Helical" evidence="1">
    <location>
        <begin position="85"/>
        <end position="106"/>
    </location>
</feature>
<dbReference type="Proteomes" id="UP000292235">
    <property type="component" value="Chromosome"/>
</dbReference>
<keyword evidence="3" id="KW-1185">Reference proteome</keyword>
<dbReference type="RefSeq" id="WP_131101515.1">
    <property type="nucleotide sequence ID" value="NZ_CP036455.1"/>
</dbReference>
<reference evidence="2 3" key="1">
    <citation type="submission" date="2019-02" db="EMBL/GenBank/DDBJ databases">
        <authorList>
            <person name="Khodamoradi S."/>
            <person name="Hahnke R.L."/>
            <person name="Kaempfer P."/>
            <person name="Schumann P."/>
            <person name="Rohde M."/>
            <person name="Steinert M."/>
            <person name="Luzhetskyy A."/>
            <person name="Wink J."/>
            <person name="Ruckert C."/>
        </authorList>
    </citation>
    <scope>NUCLEOTIDE SEQUENCE [LARGE SCALE GENOMIC DNA]</scope>
    <source>
        <strain evidence="2 3">M2</strain>
    </source>
</reference>
<sequence length="142" mass="15353">MQREEALEALVAAQDITSRVRSRGRWYAVYASGFAGVAFSFPLALGLAPAPATVAVGMPLVLAAILGLSVYAYRQPMAPYRYGRLHVGMIACWGVLHSITMVVGMTAFKDVLWWWAAMALLCAVPPLTAAVYARAHSEEPRA</sequence>
<dbReference type="AlphaFoldDB" id="A0A4P6Q746"/>
<dbReference type="EMBL" id="CP036455">
    <property type="protein sequence ID" value="QBI56565.1"/>
    <property type="molecule type" value="Genomic_DNA"/>
</dbReference>